<dbReference type="EMBL" id="CP019630">
    <property type="protein sequence ID" value="AQQ06128.1"/>
    <property type="molecule type" value="Genomic_DNA"/>
</dbReference>
<feature type="compositionally biased region" description="Gly residues" evidence="1">
    <location>
        <begin position="63"/>
        <end position="72"/>
    </location>
</feature>
<proteinExistence type="predicted"/>
<evidence type="ECO:0000256" key="1">
    <source>
        <dbReference type="SAM" id="MobiDB-lite"/>
    </source>
</evidence>
<evidence type="ECO:0000313" key="3">
    <source>
        <dbReference type="Proteomes" id="UP000188174"/>
    </source>
</evidence>
<keyword evidence="3" id="KW-1185">Reference proteome</keyword>
<feature type="region of interest" description="Disordered" evidence="1">
    <location>
        <begin position="52"/>
        <end position="84"/>
    </location>
</feature>
<organism evidence="2 3">
    <name type="scientific">Roseibium algicola</name>
    <dbReference type="NCBI Taxonomy" id="2857014"/>
    <lineage>
        <taxon>Bacteria</taxon>
        <taxon>Pseudomonadati</taxon>
        <taxon>Pseudomonadota</taxon>
        <taxon>Alphaproteobacteria</taxon>
        <taxon>Hyphomicrobiales</taxon>
        <taxon>Stappiaceae</taxon>
        <taxon>Roseibium</taxon>
    </lineage>
</organism>
<sequence>MDELAPGAANDRPSPVFFAGSQIVVAEDIEKKIIRNGLMAGSAEKGLAKFPSQEGRQLIETAGAGGRYGGDTGKTDDGGHGWLQ</sequence>
<name>A0ABM6I6Y1_9HYPH</name>
<accession>A0ABM6I6Y1</accession>
<gene>
    <name evidence="2" type="ORF">B0E33_23240</name>
</gene>
<feature type="compositionally biased region" description="Basic and acidic residues" evidence="1">
    <location>
        <begin position="73"/>
        <end position="84"/>
    </location>
</feature>
<evidence type="ECO:0000313" key="2">
    <source>
        <dbReference type="EMBL" id="AQQ06128.1"/>
    </source>
</evidence>
<protein>
    <submittedName>
        <fullName evidence="2">Uncharacterized protein</fullName>
    </submittedName>
</protein>
<dbReference type="Proteomes" id="UP000188174">
    <property type="component" value="Chromosome"/>
</dbReference>
<reference evidence="2 3" key="1">
    <citation type="submission" date="2017-02" db="EMBL/GenBank/DDBJ databases">
        <authorList>
            <person name="Jeong S."/>
        </authorList>
    </citation>
    <scope>NUCLEOTIDE SEQUENCE [LARGE SCALE GENOMIC DNA]</scope>
    <source>
        <strain evidence="2 3">RMAR6-6</strain>
    </source>
</reference>